<dbReference type="Proteomes" id="UP000235015">
    <property type="component" value="Unassembled WGS sequence"/>
</dbReference>
<dbReference type="STRING" id="1111735.GCA_000428045_01749"/>
<evidence type="ECO:0000313" key="3">
    <source>
        <dbReference type="Proteomes" id="UP000235015"/>
    </source>
</evidence>
<keyword evidence="1" id="KW-0732">Signal</keyword>
<feature type="signal peptide" evidence="1">
    <location>
        <begin position="1"/>
        <end position="19"/>
    </location>
</feature>
<dbReference type="Pfam" id="PF13557">
    <property type="entry name" value="Phenol_MetA_deg"/>
    <property type="match status" value="1"/>
</dbReference>
<evidence type="ECO:0000313" key="2">
    <source>
        <dbReference type="EMBL" id="PLX61577.1"/>
    </source>
</evidence>
<protein>
    <submittedName>
        <fullName evidence="2">Transporter</fullName>
    </submittedName>
</protein>
<proteinExistence type="predicted"/>
<organism evidence="2 3">
    <name type="scientific">Sedimenticola selenatireducens</name>
    <dbReference type="NCBI Taxonomy" id="191960"/>
    <lineage>
        <taxon>Bacteria</taxon>
        <taxon>Pseudomonadati</taxon>
        <taxon>Pseudomonadota</taxon>
        <taxon>Gammaproteobacteria</taxon>
        <taxon>Chromatiales</taxon>
        <taxon>Sedimenticolaceae</taxon>
        <taxon>Sedimenticola</taxon>
    </lineage>
</organism>
<dbReference type="EMBL" id="PKUN01000014">
    <property type="protein sequence ID" value="PLX61577.1"/>
    <property type="molecule type" value="Genomic_DNA"/>
</dbReference>
<dbReference type="AlphaFoldDB" id="A0A2N6CWE4"/>
<sequence>MNKLMIGTVLFGLSLSANAGGHYVPGVEGVKGPSVPPPGNYYLGYLVRYDIDALKAPGTDADIPVSNKGTVTAITNRFVHISNTKILGADYGVEAIVPIINKDFNFTAAGYTNEKTAIGDIYVGPVVLGWHGDRWDAVGAAGIWLDTANSGELASAGDGFKSVMLTGGVTAYLSEDKSLSASGLMRYETNSENDVGFEPGDQISFEWGIGKKINSNVEIGLVGYDQWQVSKDKGTGSTANKFSKHAIGVEGSYFSPAIGGILKAAYYNEYDVEAGSGPAPTGDTIRLTFIKPF</sequence>
<dbReference type="InterPro" id="IPR025737">
    <property type="entry name" value="FApF"/>
</dbReference>
<name>A0A2N6CWE4_9GAMM</name>
<reference evidence="2 3" key="1">
    <citation type="submission" date="2017-11" db="EMBL/GenBank/DDBJ databases">
        <title>Genome-resolved metagenomics identifies genetic mobility, metabolic interactions, and unexpected diversity in perchlorate-reducing communities.</title>
        <authorList>
            <person name="Barnum T.P."/>
            <person name="Figueroa I.A."/>
            <person name="Carlstrom C.I."/>
            <person name="Lucas L.N."/>
            <person name="Engelbrektson A.L."/>
            <person name="Coates J.D."/>
        </authorList>
    </citation>
    <scope>NUCLEOTIDE SEQUENCE [LARGE SCALE GENOMIC DNA]</scope>
    <source>
        <strain evidence="2">BM301</strain>
    </source>
</reference>
<dbReference type="RefSeq" id="WP_273439303.1">
    <property type="nucleotide sequence ID" value="NZ_PKUN01000014.1"/>
</dbReference>
<comment type="caution">
    <text evidence="2">The sequence shown here is derived from an EMBL/GenBank/DDBJ whole genome shotgun (WGS) entry which is preliminary data.</text>
</comment>
<feature type="chain" id="PRO_5014710996" evidence="1">
    <location>
        <begin position="20"/>
        <end position="293"/>
    </location>
</feature>
<evidence type="ECO:0000256" key="1">
    <source>
        <dbReference type="SAM" id="SignalP"/>
    </source>
</evidence>
<gene>
    <name evidence="2" type="ORF">C0630_10470</name>
</gene>
<accession>A0A2N6CWE4</accession>